<dbReference type="Gene3D" id="1.20.120.1870">
    <property type="entry name" value="Fic/DOC protein, Fido domain"/>
    <property type="match status" value="1"/>
</dbReference>
<protein>
    <recommendedName>
        <fullName evidence="1">Fido domain-containing protein</fullName>
    </recommendedName>
</protein>
<proteinExistence type="predicted"/>
<organism evidence="2 3">
    <name type="scientific">Rhizobium leguminosarum bv. viciae</name>
    <dbReference type="NCBI Taxonomy" id="387"/>
    <lineage>
        <taxon>Bacteria</taxon>
        <taxon>Pseudomonadati</taxon>
        <taxon>Pseudomonadota</taxon>
        <taxon>Alphaproteobacteria</taxon>
        <taxon>Hyphomicrobiales</taxon>
        <taxon>Rhizobiaceae</taxon>
        <taxon>Rhizobium/Agrobacterium group</taxon>
        <taxon>Rhizobium</taxon>
    </lineage>
</organism>
<dbReference type="GO" id="GO:0016301">
    <property type="term" value="F:kinase activity"/>
    <property type="evidence" value="ECO:0007669"/>
    <property type="project" value="InterPro"/>
</dbReference>
<dbReference type="AlphaFoldDB" id="A0A7G6RMS4"/>
<dbReference type="Proteomes" id="UP000515518">
    <property type="component" value="Plasmid p_2"/>
</dbReference>
<evidence type="ECO:0000313" key="3">
    <source>
        <dbReference type="Proteomes" id="UP000515518"/>
    </source>
</evidence>
<dbReference type="PANTHER" id="PTHR39426:SF1">
    <property type="entry name" value="HOMOLOGY TO DEATH-ON-CURING PROTEIN OF PHAGE P1"/>
    <property type="match status" value="1"/>
</dbReference>
<dbReference type="EMBL" id="CP050550">
    <property type="protein sequence ID" value="QND43556.1"/>
    <property type="molecule type" value="Genomic_DNA"/>
</dbReference>
<name>A0A7G6RMS4_RHILV</name>
<dbReference type="InterPro" id="IPR003812">
    <property type="entry name" value="Fido"/>
</dbReference>
<geneLocation type="plasmid" evidence="2 3">
    <name>p_2</name>
</geneLocation>
<dbReference type="PANTHER" id="PTHR39426">
    <property type="entry name" value="HOMOLOGY TO DEATH-ON-CURING PROTEIN OF PHAGE P1"/>
    <property type="match status" value="1"/>
</dbReference>
<evidence type="ECO:0000313" key="2">
    <source>
        <dbReference type="EMBL" id="QND43556.1"/>
    </source>
</evidence>
<keyword evidence="2" id="KW-0614">Plasmid</keyword>
<feature type="domain" description="Fido" evidence="1">
    <location>
        <begin position="16"/>
        <end position="50"/>
    </location>
</feature>
<reference evidence="3" key="1">
    <citation type="journal article" date="2020" name="Mol. Plant Microbe">
        <title>Rhizobial microsymbionts of the narrowly endemic Oxytropis species growing in Kamchatka are characterized by significant genetic diversity and possess a set of genes that are associated with T3SS and T6SS secretion systems and can affect the development of symbiosis.</title>
        <authorList>
            <person name="Safronova V."/>
            <person name="Guro P."/>
            <person name="Sazanova A."/>
            <person name="Kuznetsova I."/>
            <person name="Belimov A."/>
            <person name="Yakubov V."/>
            <person name="Chirak E."/>
            <person name="Afonin A."/>
            <person name="Gogolev Y."/>
            <person name="Andronov E."/>
            <person name="Tikhonovich I."/>
        </authorList>
    </citation>
    <scope>NUCLEOTIDE SEQUENCE [LARGE SCALE GENOMIC DNA]</scope>
    <source>
        <strain evidence="3">RCAM0610</strain>
        <plasmid evidence="3">p_2</plasmid>
    </source>
</reference>
<sequence length="194" mass="20947">MCAHPPSQLFSIPCRSEVAALAAQLILAVGKAHAFEQGNKRTAWAAARLFIQNNGYRLKIENMPQLAIAHVAMSAVSPNSQSILGCSCDFGHHENLATSLDGRRWITRQICEGNARSPAAGRREAASTASTAWEVLAFTPRMHGGNNPTRLRHATCGRRTCGRGCAVHRLKVKLPLRRRGLSAPVRIATSAFGS</sequence>
<evidence type="ECO:0000259" key="1">
    <source>
        <dbReference type="Pfam" id="PF02661"/>
    </source>
</evidence>
<dbReference type="Pfam" id="PF02661">
    <property type="entry name" value="Fic"/>
    <property type="match status" value="1"/>
</dbReference>
<accession>A0A7G6RMS4</accession>
<dbReference type="InterPro" id="IPR006440">
    <property type="entry name" value="Doc"/>
</dbReference>
<gene>
    <name evidence="2" type="ORF">HB770_27095</name>
</gene>
<dbReference type="InterPro" id="IPR053737">
    <property type="entry name" value="Type_II_TA_Toxin"/>
</dbReference>